<dbReference type="AlphaFoldDB" id="A0A7I4YBF5"/>
<feature type="transmembrane region" description="Helical" evidence="1">
    <location>
        <begin position="54"/>
        <end position="73"/>
    </location>
</feature>
<keyword evidence="1" id="KW-0472">Membrane</keyword>
<accession>A0A7I4YBF5</accession>
<sequence length="379" mass="43798">MDFAVYSNSETINKQLEWLFASMCRPIRFTSCCLLLHSSQQTTKNRRRNFKQKLQIAWTCILCAFICIALVISVCIMPSAYYCIYLIGCIDFFFLIYWNCSMRRLEYSKRLKKSSIGIGTLKNRKQVMLRRNITVAIGSAWAAVVFAILVLDFIGVVQLLPRKSLTTFWCCFYLISLFLVLFCIPSVNCTAFCYMESVASEFKNINRDFKNDNNKHQLPVVRHYIRGHGQLLKLLEVISGAVSTWCSAHFTMNFIAVYKIACYLYNFDYDITRVNQLWNPVMLCFLAVFMLLQSTFILHTALKLRYLILGMGSPMMSVAACDRLPHEQVFPLFSLHLLYLLQKPYGISFFGCTIIDRHFLVASLLLSGLAAIYCYTKYN</sequence>
<evidence type="ECO:0000313" key="2">
    <source>
        <dbReference type="Proteomes" id="UP000025227"/>
    </source>
</evidence>
<protein>
    <submittedName>
        <fullName evidence="3">Gustatory receptor</fullName>
    </submittedName>
</protein>
<keyword evidence="1" id="KW-1133">Transmembrane helix</keyword>
<dbReference type="Proteomes" id="UP000025227">
    <property type="component" value="Unplaced"/>
</dbReference>
<dbReference type="OrthoDB" id="5796969at2759"/>
<feature type="transmembrane region" description="Helical" evidence="1">
    <location>
        <begin position="79"/>
        <end position="100"/>
    </location>
</feature>
<keyword evidence="1" id="KW-0812">Transmembrane</keyword>
<evidence type="ECO:0000313" key="3">
    <source>
        <dbReference type="WBParaSite" id="HCON_00068970-00001"/>
    </source>
</evidence>
<keyword evidence="2" id="KW-1185">Reference proteome</keyword>
<name>A0A7I4YBF5_HAECO</name>
<proteinExistence type="predicted"/>
<feature type="transmembrane region" description="Helical" evidence="1">
    <location>
        <begin position="133"/>
        <end position="160"/>
    </location>
</feature>
<feature type="transmembrane region" description="Helical" evidence="1">
    <location>
        <begin position="277"/>
        <end position="299"/>
    </location>
</feature>
<feature type="transmembrane region" description="Helical" evidence="1">
    <location>
        <begin position="345"/>
        <end position="375"/>
    </location>
</feature>
<organism evidence="2 3">
    <name type="scientific">Haemonchus contortus</name>
    <name type="common">Barber pole worm</name>
    <dbReference type="NCBI Taxonomy" id="6289"/>
    <lineage>
        <taxon>Eukaryota</taxon>
        <taxon>Metazoa</taxon>
        <taxon>Ecdysozoa</taxon>
        <taxon>Nematoda</taxon>
        <taxon>Chromadorea</taxon>
        <taxon>Rhabditida</taxon>
        <taxon>Rhabditina</taxon>
        <taxon>Rhabditomorpha</taxon>
        <taxon>Strongyloidea</taxon>
        <taxon>Trichostrongylidae</taxon>
        <taxon>Haemonchus</taxon>
    </lineage>
</organism>
<dbReference type="WBParaSite" id="HCON_00068970-00001">
    <property type="protein sequence ID" value="HCON_00068970-00001"/>
    <property type="gene ID" value="HCON_00068970"/>
</dbReference>
<dbReference type="OMA" id="ICRQASY"/>
<evidence type="ECO:0000256" key="1">
    <source>
        <dbReference type="SAM" id="Phobius"/>
    </source>
</evidence>
<reference evidence="3" key="1">
    <citation type="submission" date="2020-12" db="UniProtKB">
        <authorList>
            <consortium name="WormBaseParasite"/>
        </authorList>
    </citation>
    <scope>IDENTIFICATION</scope>
    <source>
        <strain evidence="3">MHco3</strain>
    </source>
</reference>
<feature type="transmembrane region" description="Helical" evidence="1">
    <location>
        <begin position="166"/>
        <end position="194"/>
    </location>
</feature>